<sequence length="538" mass="57684">EIMVYGKEGTDEEYEYNLLSYEDAQKEFPGLKVEGTKQGRGVKVTTQGVPENVKVRVLVRGGEGETGNSYATYVENAAMYAKGSFKGTINGKDAERNIINVLDVMVPIPGLPSVSGLENVKRSGELSGAIASQPKGVGVTGDPAPVGGTKQTFQFFVKNTGDAPLVAPIVTLPNGKKVTVKDVAIKPGTEGSFSVDYDVPAGDGSLNFDVSLSKAELKPSSTVTFRYIDKSKDTNAQQNAELKKQIDELKKQNAKLKKQTKELQGVKDQLKKSNELTEETNKKLQDQIDATKDQTKKIEAQLKKLNDVQERELKELIRQSKALEKANEILLNQHRAQLKQWEIENGFAKDEQDDRHHSSKLGRCISTDPALPLMILIPAGLAAAFNMPGMDGLVKSAGDQIGRMNMDIQRATGINNAIPADIQSAINSFNHNYGDALTTGAITIGGLAAAVGAAIGINNLVNNCFDEADDEVGRERTPHTPLEDSAVLPREGENGESGSSVEGSSSEAETEDKSTEDEAPAEAPAEAEAESGEAVAAE</sequence>
<feature type="coiled-coil region" evidence="1">
    <location>
        <begin position="228"/>
        <end position="351"/>
    </location>
</feature>
<dbReference type="AlphaFoldDB" id="A0A2W5CXP8"/>
<dbReference type="Proteomes" id="UP000249451">
    <property type="component" value="Unassembled WGS sequence"/>
</dbReference>
<organism evidence="3 4">
    <name type="scientific">Corynebacterium urealyticum</name>
    <dbReference type="NCBI Taxonomy" id="43771"/>
    <lineage>
        <taxon>Bacteria</taxon>
        <taxon>Bacillati</taxon>
        <taxon>Actinomycetota</taxon>
        <taxon>Actinomycetes</taxon>
        <taxon>Mycobacteriales</taxon>
        <taxon>Corynebacteriaceae</taxon>
        <taxon>Corynebacterium</taxon>
    </lineage>
</organism>
<gene>
    <name evidence="3" type="ORF">DI609_09960</name>
</gene>
<feature type="compositionally biased region" description="Low complexity" evidence="2">
    <location>
        <begin position="496"/>
        <end position="507"/>
    </location>
</feature>
<feature type="compositionally biased region" description="Acidic residues" evidence="2">
    <location>
        <begin position="508"/>
        <end position="531"/>
    </location>
</feature>
<keyword evidence="1" id="KW-0175">Coiled coil</keyword>
<feature type="non-terminal residue" evidence="3">
    <location>
        <position position="1"/>
    </location>
</feature>
<evidence type="ECO:0000256" key="2">
    <source>
        <dbReference type="SAM" id="MobiDB-lite"/>
    </source>
</evidence>
<evidence type="ECO:0000313" key="3">
    <source>
        <dbReference type="EMBL" id="PZO98718.1"/>
    </source>
</evidence>
<comment type="caution">
    <text evidence="3">The sequence shown here is derived from an EMBL/GenBank/DDBJ whole genome shotgun (WGS) entry which is preliminary data.</text>
</comment>
<feature type="compositionally biased region" description="Basic and acidic residues" evidence="2">
    <location>
        <begin position="471"/>
        <end position="482"/>
    </location>
</feature>
<evidence type="ECO:0000313" key="4">
    <source>
        <dbReference type="Proteomes" id="UP000249451"/>
    </source>
</evidence>
<feature type="region of interest" description="Disordered" evidence="2">
    <location>
        <begin position="471"/>
        <end position="538"/>
    </location>
</feature>
<reference evidence="3 4" key="1">
    <citation type="submission" date="2017-11" db="EMBL/GenBank/DDBJ databases">
        <title>Infants hospitalized years apart are colonized by the same room-sourced microbial strains.</title>
        <authorList>
            <person name="Brooks B."/>
            <person name="Olm M.R."/>
            <person name="Firek B.A."/>
            <person name="Baker R."/>
            <person name="Thomas B.C."/>
            <person name="Morowitz M.J."/>
            <person name="Banfield J.F."/>
        </authorList>
    </citation>
    <scope>NUCLEOTIDE SEQUENCE [LARGE SCALE GENOMIC DNA]</scope>
    <source>
        <strain evidence="3">S2_012_000_R3_87</strain>
    </source>
</reference>
<proteinExistence type="predicted"/>
<name>A0A2W5CXP8_9CORY</name>
<evidence type="ECO:0000256" key="1">
    <source>
        <dbReference type="SAM" id="Coils"/>
    </source>
</evidence>
<dbReference type="EMBL" id="QFNY01000260">
    <property type="protein sequence ID" value="PZO98718.1"/>
    <property type="molecule type" value="Genomic_DNA"/>
</dbReference>
<accession>A0A2W5CXP8</accession>
<protein>
    <submittedName>
        <fullName evidence="3">Uncharacterized protein</fullName>
    </submittedName>
</protein>